<evidence type="ECO:0000313" key="2">
    <source>
        <dbReference type="Proteomes" id="UP000790709"/>
    </source>
</evidence>
<name>A0ACB8AY26_9AGAM</name>
<reference evidence="1" key="1">
    <citation type="journal article" date="2021" name="New Phytol.">
        <title>Evolutionary innovations through gain and loss of genes in the ectomycorrhizal Boletales.</title>
        <authorList>
            <person name="Wu G."/>
            <person name="Miyauchi S."/>
            <person name="Morin E."/>
            <person name="Kuo A."/>
            <person name="Drula E."/>
            <person name="Varga T."/>
            <person name="Kohler A."/>
            <person name="Feng B."/>
            <person name="Cao Y."/>
            <person name="Lipzen A."/>
            <person name="Daum C."/>
            <person name="Hundley H."/>
            <person name="Pangilinan J."/>
            <person name="Johnson J."/>
            <person name="Barry K."/>
            <person name="LaButti K."/>
            <person name="Ng V."/>
            <person name="Ahrendt S."/>
            <person name="Min B."/>
            <person name="Choi I.G."/>
            <person name="Park H."/>
            <person name="Plett J.M."/>
            <person name="Magnuson J."/>
            <person name="Spatafora J.W."/>
            <person name="Nagy L.G."/>
            <person name="Henrissat B."/>
            <person name="Grigoriev I.V."/>
            <person name="Yang Z.L."/>
            <person name="Xu J."/>
            <person name="Martin F.M."/>
        </authorList>
    </citation>
    <scope>NUCLEOTIDE SEQUENCE</scope>
    <source>
        <strain evidence="1">KUC20120723A-06</strain>
    </source>
</reference>
<accession>A0ACB8AY26</accession>
<sequence>LVIMLHNLLIANYALRHLGSVHDAFAFKSTCVAQHHAILLAPGHWIWADSAYPAEVWCVPPFK</sequence>
<feature type="non-terminal residue" evidence="1">
    <location>
        <position position="1"/>
    </location>
</feature>
<evidence type="ECO:0000313" key="1">
    <source>
        <dbReference type="EMBL" id="KAH7918435.1"/>
    </source>
</evidence>
<feature type="non-terminal residue" evidence="1">
    <location>
        <position position="63"/>
    </location>
</feature>
<keyword evidence="2" id="KW-1185">Reference proteome</keyword>
<gene>
    <name evidence="1" type="ORF">BV22DRAFT_981398</name>
</gene>
<dbReference type="Proteomes" id="UP000790709">
    <property type="component" value="Unassembled WGS sequence"/>
</dbReference>
<protein>
    <submittedName>
        <fullName evidence="1">Uncharacterized protein</fullName>
    </submittedName>
</protein>
<comment type="caution">
    <text evidence="1">The sequence shown here is derived from an EMBL/GenBank/DDBJ whole genome shotgun (WGS) entry which is preliminary data.</text>
</comment>
<proteinExistence type="predicted"/>
<dbReference type="EMBL" id="MU266787">
    <property type="protein sequence ID" value="KAH7918435.1"/>
    <property type="molecule type" value="Genomic_DNA"/>
</dbReference>
<organism evidence="1 2">
    <name type="scientific">Leucogyrophana mollusca</name>
    <dbReference type="NCBI Taxonomy" id="85980"/>
    <lineage>
        <taxon>Eukaryota</taxon>
        <taxon>Fungi</taxon>
        <taxon>Dikarya</taxon>
        <taxon>Basidiomycota</taxon>
        <taxon>Agaricomycotina</taxon>
        <taxon>Agaricomycetes</taxon>
        <taxon>Agaricomycetidae</taxon>
        <taxon>Boletales</taxon>
        <taxon>Boletales incertae sedis</taxon>
        <taxon>Leucogyrophana</taxon>
    </lineage>
</organism>